<protein>
    <submittedName>
        <fullName evidence="2">DNA-binding CsgD family transcriptional regulator</fullName>
    </submittedName>
</protein>
<comment type="caution">
    <text evidence="2">The sequence shown here is derived from an EMBL/GenBank/DDBJ whole genome shotgun (WGS) entry which is preliminary data.</text>
</comment>
<keyword evidence="2" id="KW-0238">DNA-binding</keyword>
<feature type="domain" description="HTH luxR-type" evidence="1">
    <location>
        <begin position="317"/>
        <end position="374"/>
    </location>
</feature>
<dbReference type="Proteomes" id="UP000549617">
    <property type="component" value="Unassembled WGS sequence"/>
</dbReference>
<sequence length="397" mass="43198">MSENPPVDATIVSGERRHAVRQQPPGAGARDNWQVRVEASPLSDSWKAAVDLSGGDSCIGVLTVSGAVRRGTVLSSGCSQSDLTFIDIEALRGWLDNLVEMDRDGGDLIMVDPTEVAEVANLPWLKHLSALAAGRIDVPNEGVFWMLIGWRKTTEKDAIDRRRLRLALRVLAQCAGSHVATIRRERRMRILEGMMDELAPAFILVNNEARVFWTNYRAELVLAQRNFLVRNGGNMLASSTQTKTQMLREEIAKVSRTDPEVTGNADSFLLLPRSGEDDDLVVLRAVAGRHGLEGNRAVLVIVPQHDTSEMASKLISAFGLIPSEARLVGALIADGSSAAAAARVGITEQSAKTYLKRIYAKLGISSQLELGMLVASMMPPLRGGMPRPTDAHQMTNF</sequence>
<dbReference type="InterPro" id="IPR016032">
    <property type="entry name" value="Sig_transdc_resp-reg_C-effctor"/>
</dbReference>
<dbReference type="EMBL" id="JACIJC010000002">
    <property type="protein sequence ID" value="MBB5685461.1"/>
    <property type="molecule type" value="Genomic_DNA"/>
</dbReference>
<organism evidence="2 3">
    <name type="scientific">Sphingobium boeckii</name>
    <dbReference type="NCBI Taxonomy" id="1082345"/>
    <lineage>
        <taxon>Bacteria</taxon>
        <taxon>Pseudomonadati</taxon>
        <taxon>Pseudomonadota</taxon>
        <taxon>Alphaproteobacteria</taxon>
        <taxon>Sphingomonadales</taxon>
        <taxon>Sphingomonadaceae</taxon>
        <taxon>Sphingobium</taxon>
    </lineage>
</organism>
<gene>
    <name evidence="2" type="ORF">FHS49_001469</name>
</gene>
<accession>A0A7W9EF85</accession>
<dbReference type="GO" id="GO:0006355">
    <property type="term" value="P:regulation of DNA-templated transcription"/>
    <property type="evidence" value="ECO:0007669"/>
    <property type="project" value="InterPro"/>
</dbReference>
<reference evidence="2 3" key="1">
    <citation type="submission" date="2020-08" db="EMBL/GenBank/DDBJ databases">
        <title>Genomic Encyclopedia of Type Strains, Phase IV (KMG-IV): sequencing the most valuable type-strain genomes for metagenomic binning, comparative biology and taxonomic classification.</title>
        <authorList>
            <person name="Goeker M."/>
        </authorList>
    </citation>
    <scope>NUCLEOTIDE SEQUENCE [LARGE SCALE GENOMIC DNA]</scope>
    <source>
        <strain evidence="2 3">DSM 25079</strain>
    </source>
</reference>
<proteinExistence type="predicted"/>
<dbReference type="GO" id="GO:0003677">
    <property type="term" value="F:DNA binding"/>
    <property type="evidence" value="ECO:0007669"/>
    <property type="project" value="UniProtKB-KW"/>
</dbReference>
<dbReference type="SUPFAM" id="SSF46894">
    <property type="entry name" value="C-terminal effector domain of the bipartite response regulators"/>
    <property type="match status" value="1"/>
</dbReference>
<name>A0A7W9EF85_9SPHN</name>
<dbReference type="Gene3D" id="1.10.10.10">
    <property type="entry name" value="Winged helix-like DNA-binding domain superfamily/Winged helix DNA-binding domain"/>
    <property type="match status" value="1"/>
</dbReference>
<dbReference type="RefSeq" id="WP_184016810.1">
    <property type="nucleotide sequence ID" value="NZ_JACIJC010000002.1"/>
</dbReference>
<dbReference type="InterPro" id="IPR000792">
    <property type="entry name" value="Tscrpt_reg_LuxR_C"/>
</dbReference>
<dbReference type="SMART" id="SM00421">
    <property type="entry name" value="HTH_LUXR"/>
    <property type="match status" value="1"/>
</dbReference>
<dbReference type="InterPro" id="IPR036388">
    <property type="entry name" value="WH-like_DNA-bd_sf"/>
</dbReference>
<evidence type="ECO:0000259" key="1">
    <source>
        <dbReference type="SMART" id="SM00421"/>
    </source>
</evidence>
<evidence type="ECO:0000313" key="2">
    <source>
        <dbReference type="EMBL" id="MBB5685461.1"/>
    </source>
</evidence>
<keyword evidence="3" id="KW-1185">Reference proteome</keyword>
<evidence type="ECO:0000313" key="3">
    <source>
        <dbReference type="Proteomes" id="UP000549617"/>
    </source>
</evidence>
<dbReference type="AlphaFoldDB" id="A0A7W9EF85"/>